<organism evidence="19 20">
    <name type="scientific">Paeniroseomonas aquatica</name>
    <dbReference type="NCBI Taxonomy" id="373043"/>
    <lineage>
        <taxon>Bacteria</taxon>
        <taxon>Pseudomonadati</taxon>
        <taxon>Pseudomonadota</taxon>
        <taxon>Alphaproteobacteria</taxon>
        <taxon>Acetobacterales</taxon>
        <taxon>Acetobacteraceae</taxon>
        <taxon>Paeniroseomonas</taxon>
    </lineage>
</organism>
<feature type="domain" description="UvrD-like helicase C-terminal" evidence="18">
    <location>
        <begin position="503"/>
        <end position="781"/>
    </location>
</feature>
<keyword evidence="2 15" id="KW-0547">Nucleotide-binding</keyword>
<comment type="catalytic activity">
    <reaction evidence="11">
        <text>Couples ATP hydrolysis with the unwinding of duplex DNA by translocating in the 3'-5' direction.</text>
        <dbReference type="EC" id="5.6.2.4"/>
    </reaction>
</comment>
<comment type="catalytic activity">
    <reaction evidence="14">
        <text>ATP + H2O = ADP + phosphate + H(+)</text>
        <dbReference type="Rhea" id="RHEA:13065"/>
        <dbReference type="ChEBI" id="CHEBI:15377"/>
        <dbReference type="ChEBI" id="CHEBI:15378"/>
        <dbReference type="ChEBI" id="CHEBI:30616"/>
        <dbReference type="ChEBI" id="CHEBI:43474"/>
        <dbReference type="ChEBI" id="CHEBI:456216"/>
        <dbReference type="EC" id="5.6.2.4"/>
    </reaction>
</comment>
<dbReference type="Gene3D" id="3.40.50.300">
    <property type="entry name" value="P-loop containing nucleotide triphosphate hydrolases"/>
    <property type="match status" value="4"/>
</dbReference>
<gene>
    <name evidence="19" type="primary">addA</name>
    <name evidence="19" type="ORF">QWZ14_03580</name>
</gene>
<dbReference type="InterPro" id="IPR014151">
    <property type="entry name" value="DNA_helicase_AddA"/>
</dbReference>
<dbReference type="Gene3D" id="3.90.320.10">
    <property type="match status" value="1"/>
</dbReference>
<comment type="caution">
    <text evidence="19">The sequence shown here is derived from an EMBL/GenBank/DDBJ whole genome shotgun (WGS) entry which is preliminary data.</text>
</comment>
<reference evidence="20" key="1">
    <citation type="journal article" date="2019" name="Int. J. Syst. Evol. Microbiol.">
        <title>The Global Catalogue of Microorganisms (GCM) 10K type strain sequencing project: providing services to taxonomists for standard genome sequencing and annotation.</title>
        <authorList>
            <consortium name="The Broad Institute Genomics Platform"/>
            <consortium name="The Broad Institute Genome Sequencing Center for Infectious Disease"/>
            <person name="Wu L."/>
            <person name="Ma J."/>
        </authorList>
    </citation>
    <scope>NUCLEOTIDE SEQUENCE [LARGE SCALE GENOMIC DNA]</scope>
    <source>
        <strain evidence="20">CECT 7131</strain>
    </source>
</reference>
<dbReference type="InterPro" id="IPR011335">
    <property type="entry name" value="Restrct_endonuc-II-like"/>
</dbReference>
<dbReference type="RefSeq" id="WP_290315194.1">
    <property type="nucleotide sequence ID" value="NZ_JAUFPN010000033.1"/>
</dbReference>
<dbReference type="Pfam" id="PF12705">
    <property type="entry name" value="PDDEXK_1"/>
    <property type="match status" value="1"/>
</dbReference>
<dbReference type="NCBIfam" id="TIGR02784">
    <property type="entry name" value="addA_alphas"/>
    <property type="match status" value="1"/>
</dbReference>
<evidence type="ECO:0000256" key="1">
    <source>
        <dbReference type="ARBA" id="ARBA00022722"/>
    </source>
</evidence>
<keyword evidence="8" id="KW-0238">DNA-binding</keyword>
<keyword evidence="5 15" id="KW-0347">Helicase</keyword>
<keyword evidence="7 15" id="KW-0067">ATP-binding</keyword>
<keyword evidence="10" id="KW-0413">Isomerase</keyword>
<evidence type="ECO:0000256" key="5">
    <source>
        <dbReference type="ARBA" id="ARBA00022806"/>
    </source>
</evidence>
<dbReference type="InterPro" id="IPR011604">
    <property type="entry name" value="PDDEXK-like_dom_sf"/>
</dbReference>
<dbReference type="InterPro" id="IPR027417">
    <property type="entry name" value="P-loop_NTPase"/>
</dbReference>
<proteinExistence type="predicted"/>
<dbReference type="SUPFAM" id="SSF52980">
    <property type="entry name" value="Restriction endonuclease-like"/>
    <property type="match status" value="1"/>
</dbReference>
<evidence type="ECO:0000259" key="18">
    <source>
        <dbReference type="PROSITE" id="PS51217"/>
    </source>
</evidence>
<evidence type="ECO:0000313" key="20">
    <source>
        <dbReference type="Proteomes" id="UP001529369"/>
    </source>
</evidence>
<dbReference type="Gene3D" id="1.10.486.10">
    <property type="entry name" value="PCRA, domain 4"/>
    <property type="match status" value="1"/>
</dbReference>
<dbReference type="InterPro" id="IPR038726">
    <property type="entry name" value="PDDEXK_AddAB-type"/>
</dbReference>
<dbReference type="SUPFAM" id="SSF52540">
    <property type="entry name" value="P-loop containing nucleoside triphosphate hydrolases"/>
    <property type="match status" value="1"/>
</dbReference>
<feature type="compositionally biased region" description="Low complexity" evidence="16">
    <location>
        <begin position="958"/>
        <end position="968"/>
    </location>
</feature>
<evidence type="ECO:0000256" key="9">
    <source>
        <dbReference type="ARBA" id="ARBA00023204"/>
    </source>
</evidence>
<dbReference type="Proteomes" id="UP001529369">
    <property type="component" value="Unassembled WGS sequence"/>
</dbReference>
<evidence type="ECO:0000256" key="13">
    <source>
        <dbReference type="ARBA" id="ARBA00034923"/>
    </source>
</evidence>
<evidence type="ECO:0000313" key="19">
    <source>
        <dbReference type="EMBL" id="MDN3563454.1"/>
    </source>
</evidence>
<feature type="binding site" evidence="15">
    <location>
        <begin position="29"/>
        <end position="36"/>
    </location>
    <ligand>
        <name>ATP</name>
        <dbReference type="ChEBI" id="CHEBI:30616"/>
    </ligand>
</feature>
<dbReference type="PROSITE" id="PS51217">
    <property type="entry name" value="UVRD_HELICASE_CTER"/>
    <property type="match status" value="1"/>
</dbReference>
<evidence type="ECO:0000256" key="14">
    <source>
        <dbReference type="ARBA" id="ARBA00048988"/>
    </source>
</evidence>
<evidence type="ECO:0000256" key="12">
    <source>
        <dbReference type="ARBA" id="ARBA00034808"/>
    </source>
</evidence>
<feature type="region of interest" description="Disordered" evidence="16">
    <location>
        <begin position="945"/>
        <end position="971"/>
    </location>
</feature>
<evidence type="ECO:0000256" key="16">
    <source>
        <dbReference type="SAM" id="MobiDB-lite"/>
    </source>
</evidence>
<evidence type="ECO:0000256" key="2">
    <source>
        <dbReference type="ARBA" id="ARBA00022741"/>
    </source>
</evidence>
<keyword evidence="1" id="KW-0540">Nuclease</keyword>
<dbReference type="InterPro" id="IPR014016">
    <property type="entry name" value="UvrD-like_ATP-bd"/>
</dbReference>
<evidence type="ECO:0000256" key="11">
    <source>
        <dbReference type="ARBA" id="ARBA00034617"/>
    </source>
</evidence>
<accession>A0ABT8A145</accession>
<dbReference type="PANTHER" id="PTHR11070:SF2">
    <property type="entry name" value="ATP-DEPENDENT DNA HELICASE SRS2"/>
    <property type="match status" value="1"/>
</dbReference>
<dbReference type="PROSITE" id="PS51198">
    <property type="entry name" value="UVRD_HELICASE_ATP_BIND"/>
    <property type="match status" value="1"/>
</dbReference>
<protein>
    <recommendedName>
        <fullName evidence="12">DNA 3'-5' helicase</fullName>
        <ecNumber evidence="12">5.6.2.4</ecNumber>
    </recommendedName>
    <alternativeName>
        <fullName evidence="13">DNA 3'-5' helicase II</fullName>
    </alternativeName>
</protein>
<evidence type="ECO:0000256" key="15">
    <source>
        <dbReference type="PROSITE-ProRule" id="PRU00560"/>
    </source>
</evidence>
<evidence type="ECO:0000259" key="17">
    <source>
        <dbReference type="PROSITE" id="PS51198"/>
    </source>
</evidence>
<evidence type="ECO:0000256" key="4">
    <source>
        <dbReference type="ARBA" id="ARBA00022801"/>
    </source>
</evidence>
<dbReference type="GO" id="GO:0004386">
    <property type="term" value="F:helicase activity"/>
    <property type="evidence" value="ECO:0007669"/>
    <property type="project" value="UniProtKB-KW"/>
</dbReference>
<keyword evidence="9" id="KW-0234">DNA repair</keyword>
<evidence type="ECO:0000256" key="6">
    <source>
        <dbReference type="ARBA" id="ARBA00022839"/>
    </source>
</evidence>
<name>A0ABT8A145_9PROT</name>
<dbReference type="EC" id="5.6.2.4" evidence="12"/>
<keyword evidence="4 15" id="KW-0378">Hydrolase</keyword>
<keyword evidence="3" id="KW-0227">DNA damage</keyword>
<dbReference type="InterPro" id="IPR000212">
    <property type="entry name" value="DNA_helicase_UvrD/REP"/>
</dbReference>
<feature type="domain" description="UvrD-like helicase ATP-binding" evidence="17">
    <location>
        <begin position="8"/>
        <end position="479"/>
    </location>
</feature>
<evidence type="ECO:0000256" key="10">
    <source>
        <dbReference type="ARBA" id="ARBA00023235"/>
    </source>
</evidence>
<dbReference type="EMBL" id="JAUFPN010000033">
    <property type="protein sequence ID" value="MDN3563454.1"/>
    <property type="molecule type" value="Genomic_DNA"/>
</dbReference>
<sequence length="1141" mass="121866">MADARSARAVAAAAQTIASDPALSAWVSASAGSGKTKVLTDRVLRLLLQDGQAANRILCLTFTKAAAAEMATRLARKLGDWAVAEEPALNAELARLGCRPTETLRLRARALFAEVLELAGGMRISTIHAFCQSLLHAFPLEAGLPPQFSVLEDMDAASMLADAREAVLSANATPRAQVALLAGLVGADDFSKTVGALMRDREKLAECLRASNGLPGLVLRLARLLRLEDGEDVGSVTATLCDVPDGLARAAAAMLNHKNKTPRDLAAKMRAWLAQDAETRAADWEGWTGCLLTDKGTPRAALAGDPAMMVEVERILAGQQKLAACRLLQATEALLALAGPVLEHYEARKRHAGLLAYDDLIAIAQRILQDPGSAWVLFKLDGGLDHVLLDEAQDTNPAQWGITAALTEEFFAGAGAAAERHQAIGRTIFAVGDIKQAIYGFQGADARGFGTWEGTYRRRIAGQDGDFRKVELNVSFRSTAPVLGLVDAVFAEGEARAGVVPEGAILEHLPDRAGQAGMVELWPLLRPADKPKPTPWEVPEAPEAVADAPALLAEALAARIAAMIGREDLPARARPVRPGDILVLVRRRTAFIQRLVRALKERDVPVGGVDRLKLVEQIAVQDLLALCDVLLLPEDDLQLAALLKSPLVGLDEDQLFALAHGRAGSLFGALMQHRGADGDLGRAADWLARLADRADLITPHCLLAGVLGEEGGRARLLARLGPDAADPLDEVLNAALDHEARHPPSLQGFVHWLRRGGAEVKREAEGAADAVRIMTVHGAKGLQAPVVIIPDVGGGQGRQEIRWGELDGVPMPLWAPRKEFHAAAFAEVLAADERRRQEEENRLLYVALTRAEDRLLVCGWGKEPKGWYALVRDGFMRLEDAVPADFAPEAFDAPAACDFEGGPCWRLETGQEVEVPAAATVSAPAPAPLPGWARRPAPAEVLEPALNPSALPGEHETPAAAPHGAADPGGRRFRRGRVVHALLQHLPERPAAERAAAAARFLARPGHGLTGEEQAEIQAEVLALLAAPEVVAAFGADSLAEAPIAGRLDGRLVTGQVDRLVVTPDRVLVLDYKTNRPPPTDPGDVAPLYLRQMAAYRAVLRQAFPGRAVDCALVWTYGARLMPLPADLLDRHVPGMPVFDA</sequence>
<dbReference type="InterPro" id="IPR014017">
    <property type="entry name" value="DNA_helicase_UvrD-like_C"/>
</dbReference>
<keyword evidence="6" id="KW-0269">Exonuclease</keyword>
<evidence type="ECO:0000256" key="3">
    <source>
        <dbReference type="ARBA" id="ARBA00022763"/>
    </source>
</evidence>
<evidence type="ECO:0000256" key="7">
    <source>
        <dbReference type="ARBA" id="ARBA00022840"/>
    </source>
</evidence>
<evidence type="ECO:0000256" key="8">
    <source>
        <dbReference type="ARBA" id="ARBA00023125"/>
    </source>
</evidence>
<dbReference type="Pfam" id="PF13361">
    <property type="entry name" value="UvrD_C"/>
    <property type="match status" value="1"/>
</dbReference>
<dbReference type="Pfam" id="PF00580">
    <property type="entry name" value="UvrD-helicase"/>
    <property type="match status" value="1"/>
</dbReference>
<keyword evidence="20" id="KW-1185">Reference proteome</keyword>
<dbReference type="PANTHER" id="PTHR11070">
    <property type="entry name" value="UVRD / RECB / PCRA DNA HELICASE FAMILY MEMBER"/>
    <property type="match status" value="1"/>
</dbReference>